<feature type="region of interest" description="Disordered" evidence="1">
    <location>
        <begin position="63"/>
        <end position="111"/>
    </location>
</feature>
<evidence type="ECO:0000256" key="1">
    <source>
        <dbReference type="SAM" id="MobiDB-lite"/>
    </source>
</evidence>
<name>A0A0C9SES9_AMBAM</name>
<feature type="compositionally biased region" description="Basic and acidic residues" evidence="1">
    <location>
        <begin position="64"/>
        <end position="73"/>
    </location>
</feature>
<accession>A0A0C9SES9</accession>
<feature type="compositionally biased region" description="Basic and acidic residues" evidence="1">
    <location>
        <begin position="88"/>
        <end position="111"/>
    </location>
</feature>
<dbReference type="AlphaFoldDB" id="A0A0C9SES9"/>
<sequence>MRALLACLALFLAVAVLHCDGKRRKRTDDKEGSCTYENYEIENGGSKNLAEPCVKITCSGGETTVHKCESGSRDRKKRSAGGKKNKADKREKEETDQEKKKVFPRCCKTEE</sequence>
<keyword evidence="2" id="KW-0732">Signal</keyword>
<feature type="compositionally biased region" description="Basic residues" evidence="1">
    <location>
        <begin position="74"/>
        <end position="87"/>
    </location>
</feature>
<evidence type="ECO:0008006" key="4">
    <source>
        <dbReference type="Google" id="ProtNLM"/>
    </source>
</evidence>
<reference evidence="3" key="1">
    <citation type="journal article" date="2015" name="PLoS ONE">
        <title>An Insight into the Sialome of the Lone Star Tick, Amblyomma americanum, with a Glimpse on Its Time Dependent Gene Expression.</title>
        <authorList>
            <person name="Karim S."/>
            <person name="Ribeiro J.M."/>
        </authorList>
    </citation>
    <scope>NUCLEOTIDE SEQUENCE</scope>
    <source>
        <tissue evidence="3">Salivary gland</tissue>
    </source>
</reference>
<organism evidence="3">
    <name type="scientific">Amblyomma americanum</name>
    <name type="common">Lone star tick</name>
    <dbReference type="NCBI Taxonomy" id="6943"/>
    <lineage>
        <taxon>Eukaryota</taxon>
        <taxon>Metazoa</taxon>
        <taxon>Ecdysozoa</taxon>
        <taxon>Arthropoda</taxon>
        <taxon>Chelicerata</taxon>
        <taxon>Arachnida</taxon>
        <taxon>Acari</taxon>
        <taxon>Parasitiformes</taxon>
        <taxon>Ixodida</taxon>
        <taxon>Ixodoidea</taxon>
        <taxon>Ixodidae</taxon>
        <taxon>Amblyomminae</taxon>
        <taxon>Amblyomma</taxon>
    </lineage>
</organism>
<dbReference type="EMBL" id="GBZX01000902">
    <property type="protein sequence ID" value="JAG91838.1"/>
    <property type="molecule type" value="mRNA"/>
</dbReference>
<evidence type="ECO:0000256" key="2">
    <source>
        <dbReference type="SAM" id="SignalP"/>
    </source>
</evidence>
<evidence type="ECO:0000313" key="3">
    <source>
        <dbReference type="EMBL" id="JAG91838.1"/>
    </source>
</evidence>
<feature type="signal peptide" evidence="2">
    <location>
        <begin position="1"/>
        <end position="19"/>
    </location>
</feature>
<proteinExistence type="evidence at transcript level"/>
<feature type="chain" id="PRO_5002202845" description="Secreted protein" evidence="2">
    <location>
        <begin position="20"/>
        <end position="111"/>
    </location>
</feature>
<protein>
    <recommendedName>
        <fullName evidence="4">Secreted protein</fullName>
    </recommendedName>
</protein>